<feature type="compositionally biased region" description="Acidic residues" evidence="2">
    <location>
        <begin position="185"/>
        <end position="220"/>
    </location>
</feature>
<gene>
    <name evidence="4" type="ORF">FLAG1_00811</name>
</gene>
<organism evidence="4 5">
    <name type="scientific">Fusarium langsethiae</name>
    <dbReference type="NCBI Taxonomy" id="179993"/>
    <lineage>
        <taxon>Eukaryota</taxon>
        <taxon>Fungi</taxon>
        <taxon>Dikarya</taxon>
        <taxon>Ascomycota</taxon>
        <taxon>Pezizomycotina</taxon>
        <taxon>Sordariomycetes</taxon>
        <taxon>Hypocreomycetidae</taxon>
        <taxon>Hypocreales</taxon>
        <taxon>Nectriaceae</taxon>
        <taxon>Fusarium</taxon>
    </lineage>
</organism>
<name>A0A0M9F519_FUSLA</name>
<evidence type="ECO:0000313" key="5">
    <source>
        <dbReference type="Proteomes" id="UP000037904"/>
    </source>
</evidence>
<dbReference type="InterPro" id="IPR015158">
    <property type="entry name" value="Bud22_dom"/>
</dbReference>
<feature type="compositionally biased region" description="Basic and acidic residues" evidence="2">
    <location>
        <begin position="154"/>
        <end position="184"/>
    </location>
</feature>
<accession>A0A0M9F519</accession>
<dbReference type="GO" id="GO:0005634">
    <property type="term" value="C:nucleus"/>
    <property type="evidence" value="ECO:0007669"/>
    <property type="project" value="TreeGrafter"/>
</dbReference>
<dbReference type="GO" id="GO:0030490">
    <property type="term" value="P:maturation of SSU-rRNA"/>
    <property type="evidence" value="ECO:0007669"/>
    <property type="project" value="TreeGrafter"/>
</dbReference>
<feature type="compositionally biased region" description="Basic and acidic residues" evidence="2">
    <location>
        <begin position="245"/>
        <end position="258"/>
    </location>
</feature>
<dbReference type="AlphaFoldDB" id="A0A0M9F519"/>
<evidence type="ECO:0000313" key="4">
    <source>
        <dbReference type="EMBL" id="KPA46193.1"/>
    </source>
</evidence>
<comment type="caution">
    <text evidence="4">The sequence shown here is derived from an EMBL/GenBank/DDBJ whole genome shotgun (WGS) entry which is preliminary data.</text>
</comment>
<feature type="compositionally biased region" description="Acidic residues" evidence="2">
    <location>
        <begin position="279"/>
        <end position="289"/>
    </location>
</feature>
<evidence type="ECO:0000256" key="2">
    <source>
        <dbReference type="SAM" id="MobiDB-lite"/>
    </source>
</evidence>
<protein>
    <submittedName>
        <fullName evidence="4">Cellular morphogenesis protein</fullName>
    </submittedName>
</protein>
<dbReference type="InterPro" id="IPR037393">
    <property type="entry name" value="Bud22/SRFB1"/>
</dbReference>
<dbReference type="OrthoDB" id="3364872at2759"/>
<dbReference type="PANTHER" id="PTHR23325">
    <property type="entry name" value="SERUM RESPONSE FACTOR-BINDING"/>
    <property type="match status" value="1"/>
</dbReference>
<dbReference type="EMBL" id="JXCE01000006">
    <property type="protein sequence ID" value="KPA46193.1"/>
    <property type="molecule type" value="Genomic_DNA"/>
</dbReference>
<feature type="region of interest" description="Disordered" evidence="2">
    <location>
        <begin position="146"/>
        <end position="465"/>
    </location>
</feature>
<feature type="domain" description="Bud22" evidence="3">
    <location>
        <begin position="16"/>
        <end position="465"/>
    </location>
</feature>
<keyword evidence="1" id="KW-0175">Coiled coil</keyword>
<feature type="compositionally biased region" description="Basic and acidic residues" evidence="2">
    <location>
        <begin position="421"/>
        <end position="437"/>
    </location>
</feature>
<proteinExistence type="predicted"/>
<keyword evidence="5" id="KW-1185">Reference proteome</keyword>
<dbReference type="GO" id="GO:0030686">
    <property type="term" value="C:90S preribosome"/>
    <property type="evidence" value="ECO:0007669"/>
    <property type="project" value="TreeGrafter"/>
</dbReference>
<feature type="compositionally biased region" description="Basic and acidic residues" evidence="2">
    <location>
        <begin position="374"/>
        <end position="390"/>
    </location>
</feature>
<dbReference type="PANTHER" id="PTHR23325:SF1">
    <property type="entry name" value="SERUM RESPONSE FACTOR-BINDING PROTEIN 1"/>
    <property type="match status" value="1"/>
</dbReference>
<reference evidence="4 5" key="1">
    <citation type="submission" date="2015-04" db="EMBL/GenBank/DDBJ databases">
        <title>The draft genome sequence of Fusarium langsethiae, a T-2/HT-2 mycotoxin producer.</title>
        <authorList>
            <person name="Lysoe E."/>
            <person name="Divon H.H."/>
            <person name="Terzi V."/>
            <person name="Orru L."/>
            <person name="Lamontanara A."/>
            <person name="Kolseth A.-K."/>
            <person name="Frandsen R.J."/>
            <person name="Nielsen K."/>
            <person name="Thrane U."/>
        </authorList>
    </citation>
    <scope>NUCLEOTIDE SEQUENCE [LARGE SCALE GENOMIC DNA]</scope>
    <source>
        <strain evidence="4 5">Fl201059</strain>
    </source>
</reference>
<dbReference type="Proteomes" id="UP000037904">
    <property type="component" value="Unassembled WGS sequence"/>
</dbReference>
<evidence type="ECO:0000259" key="3">
    <source>
        <dbReference type="Pfam" id="PF09073"/>
    </source>
</evidence>
<dbReference type="Pfam" id="PF09073">
    <property type="entry name" value="BUD22"/>
    <property type="match status" value="1"/>
</dbReference>
<evidence type="ECO:0000256" key="1">
    <source>
        <dbReference type="ARBA" id="ARBA00023054"/>
    </source>
</evidence>
<feature type="compositionally biased region" description="Basic and acidic residues" evidence="2">
    <location>
        <begin position="221"/>
        <end position="230"/>
    </location>
</feature>
<sequence>MPKRKRGEPNLGEKLEKHCNDVSKALKAAKGLERQRYSKRLHEDGVEPEKKERLEREVTVLKSLDLHQTARAHLYSSILKVKDLAASPNLPQDIRTGVPKPELTPEEQAALHNVTSGLYNRELVKQAVTRAITTFCQALDVPLPGKAKRVRKSKKEEKEDQPSDRIEEEPKLEVREDVRASIEKENEEAESEFEGFSDHDNDDDDHPQGPEDVDSEDAADEEKTLSKYDHLLGGSSDSEDDDDFNHERYAQFKGKEQVNLDDISDAGSDAAPGLGSGSESDEESDEEEEKLSISASPSPPPAKKKKSKDKASAPARPSGSTFLPTLMGGYISGSESASDVDVAPAKKRLGQKQRQAIWEKKFGNKAKHLQKPAWESKRGRDAGWDGKRGAVEPGDGPRTPWKKGIRNPLAAKQGGGGGAESRPEVKRPPPKKDDEGVLHPSWVARKQAKDAEKTAAFAGSKITFD</sequence>